<feature type="domain" description="Major facilitator superfamily (MFS) profile" evidence="6">
    <location>
        <begin position="25"/>
        <end position="439"/>
    </location>
</feature>
<feature type="transmembrane region" description="Helical" evidence="5">
    <location>
        <begin position="180"/>
        <end position="199"/>
    </location>
</feature>
<evidence type="ECO:0000313" key="7">
    <source>
        <dbReference type="EMBL" id="GAA5162925.1"/>
    </source>
</evidence>
<accession>A0ABP9QK02</accession>
<feature type="transmembrane region" description="Helical" evidence="5">
    <location>
        <begin position="150"/>
        <end position="174"/>
    </location>
</feature>
<evidence type="ECO:0000256" key="4">
    <source>
        <dbReference type="ARBA" id="ARBA00023136"/>
    </source>
</evidence>
<reference evidence="8" key="1">
    <citation type="journal article" date="2019" name="Int. J. Syst. Evol. Microbiol.">
        <title>The Global Catalogue of Microorganisms (GCM) 10K type strain sequencing project: providing services to taxonomists for standard genome sequencing and annotation.</title>
        <authorList>
            <consortium name="The Broad Institute Genomics Platform"/>
            <consortium name="The Broad Institute Genome Sequencing Center for Infectious Disease"/>
            <person name="Wu L."/>
            <person name="Ma J."/>
        </authorList>
    </citation>
    <scope>NUCLEOTIDE SEQUENCE [LARGE SCALE GENOMIC DNA]</scope>
    <source>
        <strain evidence="8">JCM 18054</strain>
    </source>
</reference>
<feature type="transmembrane region" description="Helical" evidence="5">
    <location>
        <begin position="387"/>
        <end position="406"/>
    </location>
</feature>
<comment type="subcellular location">
    <subcellularLocation>
        <location evidence="1">Cell membrane</location>
        <topology evidence="1">Multi-pass membrane protein</topology>
    </subcellularLocation>
</comment>
<dbReference type="Proteomes" id="UP001500192">
    <property type="component" value="Unassembled WGS sequence"/>
</dbReference>
<proteinExistence type="predicted"/>
<feature type="transmembrane region" description="Helical" evidence="5">
    <location>
        <begin position="21"/>
        <end position="41"/>
    </location>
</feature>
<feature type="transmembrane region" description="Helical" evidence="5">
    <location>
        <begin position="292"/>
        <end position="315"/>
    </location>
</feature>
<gene>
    <name evidence="7" type="ORF">GCM10023214_30470</name>
</gene>
<evidence type="ECO:0000256" key="2">
    <source>
        <dbReference type="ARBA" id="ARBA00022692"/>
    </source>
</evidence>
<feature type="transmembrane region" description="Helical" evidence="5">
    <location>
        <begin position="91"/>
        <end position="110"/>
    </location>
</feature>
<dbReference type="InterPro" id="IPR020846">
    <property type="entry name" value="MFS_dom"/>
</dbReference>
<dbReference type="EMBL" id="BAABIB010000063">
    <property type="protein sequence ID" value="GAA5162925.1"/>
    <property type="molecule type" value="Genomic_DNA"/>
</dbReference>
<dbReference type="InterPro" id="IPR036259">
    <property type="entry name" value="MFS_trans_sf"/>
</dbReference>
<feature type="transmembrane region" description="Helical" evidence="5">
    <location>
        <begin position="412"/>
        <end position="437"/>
    </location>
</feature>
<feature type="transmembrane region" description="Helical" evidence="5">
    <location>
        <begin position="322"/>
        <end position="342"/>
    </location>
</feature>
<dbReference type="InterPro" id="IPR011701">
    <property type="entry name" value="MFS"/>
</dbReference>
<feature type="transmembrane region" description="Helical" evidence="5">
    <location>
        <begin position="116"/>
        <end position="138"/>
    </location>
</feature>
<dbReference type="SUPFAM" id="SSF103473">
    <property type="entry name" value="MFS general substrate transporter"/>
    <property type="match status" value="1"/>
</dbReference>
<dbReference type="PROSITE" id="PS50850">
    <property type="entry name" value="MFS"/>
    <property type="match status" value="1"/>
</dbReference>
<feature type="transmembrane region" description="Helical" evidence="5">
    <location>
        <begin position="348"/>
        <end position="367"/>
    </location>
</feature>
<dbReference type="PANTHER" id="PTHR23508:SF10">
    <property type="entry name" value="CARBOXYLIC ACID TRANSPORTER PROTEIN HOMOLOG"/>
    <property type="match status" value="1"/>
</dbReference>
<evidence type="ECO:0000256" key="1">
    <source>
        <dbReference type="ARBA" id="ARBA00004651"/>
    </source>
</evidence>
<name>A0ABP9QK02_9PSEU</name>
<feature type="transmembrane region" description="Helical" evidence="5">
    <location>
        <begin position="61"/>
        <end position="79"/>
    </location>
</feature>
<keyword evidence="2 5" id="KW-0812">Transmembrane</keyword>
<dbReference type="Pfam" id="PF07690">
    <property type="entry name" value="MFS_1"/>
    <property type="match status" value="1"/>
</dbReference>
<protein>
    <submittedName>
        <fullName evidence="7">Aromatic acid/H+ symport family MFS transporter</fullName>
    </submittedName>
</protein>
<evidence type="ECO:0000313" key="8">
    <source>
        <dbReference type="Proteomes" id="UP001500192"/>
    </source>
</evidence>
<dbReference type="Gene3D" id="1.20.1250.20">
    <property type="entry name" value="MFS general substrate transporter like domains"/>
    <property type="match status" value="1"/>
</dbReference>
<sequence length="457" mass="47917">MSPTQPIDATGELRSARFGRFHLVLVVAVLLALLFDGYDTLNPSYVIHYTAGPWHLSHSETGFLVSSGLIGFLVGALVHGPVADRAGRRPVLLTALAGAGLFSLLTAVAANGFASFVLLRFCTGLFLGVIMPLGTAYINEFAPARSANRVVAAALAGYCLGGVLASLVGIYVTPKAGWHALYWIGAAPLLLAVLLRPLLPESVQFQVLRGRHADVARTLAKIRPDRNYQGAEFLQPRERASAREMLGTVVGRRFRPTSIALWVCAFMILFCIYGLSGWLPSVMEHRGNTFAASFWFLAILQLAGIVGGIAVAVVCDKLRADLAKGLVALMVIATLAVVLVGVSGGPVAPLVATGFAGFGIIGGQSALDTLSAQTYPAHLRSTGTGMMFGVGRVGGILGPYLIGWLLDWTDGATGVVFVALVVATAVAAVTAAALVAFRRRLSSTVDTPVVSVPAKGR</sequence>
<comment type="caution">
    <text evidence="7">The sequence shown here is derived from an EMBL/GenBank/DDBJ whole genome shotgun (WGS) entry which is preliminary data.</text>
</comment>
<organism evidence="7 8">
    <name type="scientific">Amycolatopsis dongchuanensis</name>
    <dbReference type="NCBI Taxonomy" id="1070866"/>
    <lineage>
        <taxon>Bacteria</taxon>
        <taxon>Bacillati</taxon>
        <taxon>Actinomycetota</taxon>
        <taxon>Actinomycetes</taxon>
        <taxon>Pseudonocardiales</taxon>
        <taxon>Pseudonocardiaceae</taxon>
        <taxon>Amycolatopsis</taxon>
    </lineage>
</organism>
<dbReference type="PANTHER" id="PTHR23508">
    <property type="entry name" value="CARBOXYLIC ACID TRANSPORTER PROTEIN HOMOLOG"/>
    <property type="match status" value="1"/>
</dbReference>
<evidence type="ECO:0000256" key="3">
    <source>
        <dbReference type="ARBA" id="ARBA00022989"/>
    </source>
</evidence>
<keyword evidence="4 5" id="KW-0472">Membrane</keyword>
<keyword evidence="3 5" id="KW-1133">Transmembrane helix</keyword>
<evidence type="ECO:0000259" key="6">
    <source>
        <dbReference type="PROSITE" id="PS50850"/>
    </source>
</evidence>
<evidence type="ECO:0000256" key="5">
    <source>
        <dbReference type="SAM" id="Phobius"/>
    </source>
</evidence>
<keyword evidence="8" id="KW-1185">Reference proteome</keyword>
<feature type="transmembrane region" description="Helical" evidence="5">
    <location>
        <begin position="259"/>
        <end position="280"/>
    </location>
</feature>
<dbReference type="RefSeq" id="WP_346054069.1">
    <property type="nucleotide sequence ID" value="NZ_BAABIB010000063.1"/>
</dbReference>